<dbReference type="EMBL" id="JAGPUO010000001">
    <property type="protein sequence ID" value="KAG5665753.1"/>
    <property type="molecule type" value="Genomic_DNA"/>
</dbReference>
<dbReference type="SMART" id="SM00387">
    <property type="entry name" value="HATPase_c"/>
    <property type="match status" value="1"/>
</dbReference>
<feature type="region of interest" description="Disordered" evidence="7">
    <location>
        <begin position="386"/>
        <end position="408"/>
    </location>
</feature>
<dbReference type="SUPFAM" id="SSF47384">
    <property type="entry name" value="Homodimeric domain of signal transducing histidine kinase"/>
    <property type="match status" value="1"/>
</dbReference>
<evidence type="ECO:0000313" key="10">
    <source>
        <dbReference type="EMBL" id="KAG5665753.1"/>
    </source>
</evidence>
<dbReference type="InterPro" id="IPR003661">
    <property type="entry name" value="HisK_dim/P_dom"/>
</dbReference>
<keyword evidence="5" id="KW-0418">Kinase</keyword>
<dbReference type="Gene3D" id="1.10.287.130">
    <property type="match status" value="1"/>
</dbReference>
<accession>A0A9P7HCJ1</accession>
<evidence type="ECO:0000256" key="6">
    <source>
        <dbReference type="PROSITE-ProRule" id="PRU00169"/>
    </source>
</evidence>
<proteinExistence type="predicted"/>
<evidence type="ECO:0000259" key="9">
    <source>
        <dbReference type="PROSITE" id="PS50110"/>
    </source>
</evidence>
<dbReference type="Pfam" id="PF00072">
    <property type="entry name" value="Response_reg"/>
    <property type="match status" value="1"/>
</dbReference>
<dbReference type="Gene3D" id="3.30.450.40">
    <property type="match status" value="1"/>
</dbReference>
<dbReference type="PROSITE" id="PS50109">
    <property type="entry name" value="HIS_KIN"/>
    <property type="match status" value="1"/>
</dbReference>
<dbReference type="SUPFAM" id="SSF55874">
    <property type="entry name" value="ATPase domain of HSP90 chaperone/DNA topoisomerase II/histidine kinase"/>
    <property type="match status" value="1"/>
</dbReference>
<feature type="region of interest" description="Disordered" evidence="7">
    <location>
        <begin position="243"/>
        <end position="279"/>
    </location>
</feature>
<dbReference type="InterPro" id="IPR029016">
    <property type="entry name" value="GAF-like_dom_sf"/>
</dbReference>
<reference evidence="10" key="1">
    <citation type="submission" date="2021-04" db="EMBL/GenBank/DDBJ databases">
        <title>Draft genome of Fusarium avenaceum strain F156N33, isolated from an atmospheric sample in Virginia.</title>
        <authorList>
            <person name="Yang S."/>
            <person name="Vinatzer B.A."/>
            <person name="Coleman J."/>
        </authorList>
    </citation>
    <scope>NUCLEOTIDE SEQUENCE</scope>
    <source>
        <strain evidence="10">F156N33</strain>
    </source>
</reference>
<dbReference type="SUPFAM" id="SSF52172">
    <property type="entry name" value="CheY-like"/>
    <property type="match status" value="1"/>
</dbReference>
<comment type="caution">
    <text evidence="10">The sequence shown here is derived from an EMBL/GenBank/DDBJ whole genome shotgun (WGS) entry which is preliminary data.</text>
</comment>
<dbReference type="PROSITE" id="PS50110">
    <property type="entry name" value="RESPONSE_REGULATORY"/>
    <property type="match status" value="1"/>
</dbReference>
<dbReference type="SMART" id="SM00388">
    <property type="entry name" value="HisKA"/>
    <property type="match status" value="1"/>
</dbReference>
<dbReference type="Pfam" id="PF02518">
    <property type="entry name" value="HATPase_c"/>
    <property type="match status" value="1"/>
</dbReference>
<dbReference type="InterPro" id="IPR003594">
    <property type="entry name" value="HATPase_dom"/>
</dbReference>
<gene>
    <name evidence="10" type="ORF">KAF25_009878</name>
</gene>
<dbReference type="Gene3D" id="3.40.50.2300">
    <property type="match status" value="1"/>
</dbReference>
<sequence>MATACVSVQVPKQSIVSEAARERETFRYDDSLFNNIRINNSGAPVPSTELATCPDVILTALARLCASETGAARCMISLFDQTHQYIIAEASSVTPLIPNFGDAGNGEILWHCGTAIPRTHSLCESTLCSGDSDQFGPDRTYAGDELPVIVFDDVTLIPELASKPYCRPGGASRFYAASPIRNERGVNIGVICVIHTEPSLPWEDRHSRLMRELSIAVVEHLETISLKSNQRRSERKNRGLTSFLENHTVAPFSQSHPSARNNGDHEKQTPATKRPKAEDVQKALGEMTMKDSTTSIVDCGDTATPHPETSTKGACPVEFSAKLTAPQETSSPLLTSKQIFSKAASIVKDSIEADGCLFLNADMLEFSSAGSSTEWIDEDMVARRPSAFSHNESEDAYTTGSSEERMRPPCQALGSSAAGQEYTGKTSVGLPQALLARMIRRYPRGYVFNFDSDGNLQPDELSDNDSHHSYNTNQEGAYVPNKRESRFRIQQREASILLETFPGARSVAFVPIWDLRKKRWSAGGFIHTYNIKRIFTIDFDLSYLRALGMLAASEAFKFETLAADKAKTDALGSLSHELRSPLHGAVLSVELLNDTDLTIPQQNIVRTIETCCRTLSDTIDHLLEYSKVNKALQQEAPRENQVDGFGFNRASNFGIPPKPRKVVQLDVLTEEVLESVYAGFNFQHVSINQLSDKPPRRPGHTSIRRMDTMQAIEELQTPLLKKGNNRSKTTIGDVEIFLVIDSRPSWGFYTQPGPVRRIIMNLFGNSLKYTQHGLIKVSLEQSSAIRNDDNDCWVTITVSDTGVGISDEFLEDGLFKPFSQENHLSPGTGLGLSFVKQITAQFGGHISVDSRVGVGTTVTVRLPMKLGDDCHNGVGEFRQREEEFELQTDKLRGLRVKVIDFKRDAVTGGGSSKKTIEAPDQLVQDICKDWLNMQVNTDPEGSASSCWMPDLAIWSEHGFESPYDPQESLPDVPNIVLCANALTAHQYASGTRATPRRGVFEFISQPLGPRKLAKACALALYRWTVAQTSTNSPTTAFTQSEPQNPSISEASTLTDPGSPFPQSTDATPIQSKEYFRTPEFLLVDDNFINLKILSSYMKKLKQPYQTASDGLEAVTAYEADPGRFSCILMDISMPVMDGFEATRRIRAFESQRGVRPALILALTGLASEEAQREATVSGLDMFLTKPVRLKELGPILRAKGVLEEESNVG</sequence>
<evidence type="ECO:0000256" key="2">
    <source>
        <dbReference type="ARBA" id="ARBA00012438"/>
    </source>
</evidence>
<evidence type="ECO:0000256" key="1">
    <source>
        <dbReference type="ARBA" id="ARBA00000085"/>
    </source>
</evidence>
<dbReference type="PANTHER" id="PTHR43047">
    <property type="entry name" value="TWO-COMPONENT HISTIDINE PROTEIN KINASE"/>
    <property type="match status" value="1"/>
</dbReference>
<dbReference type="Pfam" id="PF01590">
    <property type="entry name" value="GAF"/>
    <property type="match status" value="1"/>
</dbReference>
<dbReference type="InterPro" id="IPR005467">
    <property type="entry name" value="His_kinase_dom"/>
</dbReference>
<dbReference type="Proteomes" id="UP000782241">
    <property type="component" value="Unassembled WGS sequence"/>
</dbReference>
<feature type="domain" description="Histidine kinase" evidence="8">
    <location>
        <begin position="573"/>
        <end position="866"/>
    </location>
</feature>
<feature type="domain" description="Response regulatory" evidence="9">
    <location>
        <begin position="1079"/>
        <end position="1200"/>
    </location>
</feature>
<keyword evidence="3 6" id="KW-0597">Phosphoprotein</keyword>
<dbReference type="EC" id="2.7.13.3" evidence="2"/>
<dbReference type="Pfam" id="PF00512">
    <property type="entry name" value="HisKA"/>
    <property type="match status" value="1"/>
</dbReference>
<dbReference type="SMART" id="SM00448">
    <property type="entry name" value="REC"/>
    <property type="match status" value="1"/>
</dbReference>
<keyword evidence="11" id="KW-1185">Reference proteome</keyword>
<dbReference type="GO" id="GO:0005886">
    <property type="term" value="C:plasma membrane"/>
    <property type="evidence" value="ECO:0007669"/>
    <property type="project" value="TreeGrafter"/>
</dbReference>
<keyword evidence="4" id="KW-0808">Transferase</keyword>
<name>A0A9P7HCJ1_9HYPO</name>
<feature type="modified residue" description="4-aspartylphosphate" evidence="6">
    <location>
        <position position="1130"/>
    </location>
</feature>
<dbReference type="InterPro" id="IPR001789">
    <property type="entry name" value="Sig_transdc_resp-reg_receiver"/>
</dbReference>
<dbReference type="InterPro" id="IPR004358">
    <property type="entry name" value="Sig_transdc_His_kin-like_C"/>
</dbReference>
<organism evidence="10 11">
    <name type="scientific">Fusarium avenaceum</name>
    <dbReference type="NCBI Taxonomy" id="40199"/>
    <lineage>
        <taxon>Eukaryota</taxon>
        <taxon>Fungi</taxon>
        <taxon>Dikarya</taxon>
        <taxon>Ascomycota</taxon>
        <taxon>Pezizomycotina</taxon>
        <taxon>Sordariomycetes</taxon>
        <taxon>Hypocreomycetidae</taxon>
        <taxon>Hypocreales</taxon>
        <taxon>Nectriaceae</taxon>
        <taxon>Fusarium</taxon>
        <taxon>Fusarium tricinctum species complex</taxon>
    </lineage>
</organism>
<dbReference type="AlphaFoldDB" id="A0A9P7HCJ1"/>
<protein>
    <recommendedName>
        <fullName evidence="2">histidine kinase</fullName>
        <ecNumber evidence="2">2.7.13.3</ecNumber>
    </recommendedName>
</protein>
<evidence type="ECO:0000259" key="8">
    <source>
        <dbReference type="PROSITE" id="PS50109"/>
    </source>
</evidence>
<dbReference type="GO" id="GO:0000155">
    <property type="term" value="F:phosphorelay sensor kinase activity"/>
    <property type="evidence" value="ECO:0007669"/>
    <property type="project" value="InterPro"/>
</dbReference>
<evidence type="ECO:0000313" key="11">
    <source>
        <dbReference type="Proteomes" id="UP000782241"/>
    </source>
</evidence>
<comment type="catalytic activity">
    <reaction evidence="1">
        <text>ATP + protein L-histidine = ADP + protein N-phospho-L-histidine.</text>
        <dbReference type="EC" id="2.7.13.3"/>
    </reaction>
</comment>
<dbReference type="InterPro" id="IPR011006">
    <property type="entry name" value="CheY-like_superfamily"/>
</dbReference>
<dbReference type="CDD" id="cd17546">
    <property type="entry name" value="REC_hyHK_CKI1_RcsC-like"/>
    <property type="match status" value="1"/>
</dbReference>
<dbReference type="InterPro" id="IPR036097">
    <property type="entry name" value="HisK_dim/P_sf"/>
</dbReference>
<dbReference type="CDD" id="cd00082">
    <property type="entry name" value="HisKA"/>
    <property type="match status" value="1"/>
</dbReference>
<feature type="compositionally biased region" description="Polar residues" evidence="7">
    <location>
        <begin position="243"/>
        <end position="261"/>
    </location>
</feature>
<dbReference type="GO" id="GO:0009927">
    <property type="term" value="F:histidine phosphotransfer kinase activity"/>
    <property type="evidence" value="ECO:0007669"/>
    <property type="project" value="TreeGrafter"/>
</dbReference>
<evidence type="ECO:0000256" key="3">
    <source>
        <dbReference type="ARBA" id="ARBA00022553"/>
    </source>
</evidence>
<evidence type="ECO:0000256" key="7">
    <source>
        <dbReference type="SAM" id="MobiDB-lite"/>
    </source>
</evidence>
<dbReference type="PRINTS" id="PR00344">
    <property type="entry name" value="BCTRLSENSOR"/>
</dbReference>
<dbReference type="Gene3D" id="3.30.565.10">
    <property type="entry name" value="Histidine kinase-like ATPase, C-terminal domain"/>
    <property type="match status" value="1"/>
</dbReference>
<dbReference type="InterPro" id="IPR036890">
    <property type="entry name" value="HATPase_C_sf"/>
</dbReference>
<feature type="region of interest" description="Disordered" evidence="7">
    <location>
        <begin position="1032"/>
        <end position="1066"/>
    </location>
</feature>
<dbReference type="InterPro" id="IPR003018">
    <property type="entry name" value="GAF"/>
</dbReference>
<evidence type="ECO:0000256" key="4">
    <source>
        <dbReference type="ARBA" id="ARBA00022679"/>
    </source>
</evidence>
<dbReference type="SUPFAM" id="SSF55781">
    <property type="entry name" value="GAF domain-like"/>
    <property type="match status" value="1"/>
</dbReference>
<dbReference type="PANTHER" id="PTHR43047:SF72">
    <property type="entry name" value="OSMOSENSING HISTIDINE PROTEIN KINASE SLN1"/>
    <property type="match status" value="1"/>
</dbReference>
<evidence type="ECO:0000256" key="5">
    <source>
        <dbReference type="ARBA" id="ARBA00022777"/>
    </source>
</evidence>